<evidence type="ECO:0000313" key="4">
    <source>
        <dbReference type="Proteomes" id="UP001278500"/>
    </source>
</evidence>
<feature type="compositionally biased region" description="Low complexity" evidence="2">
    <location>
        <begin position="329"/>
        <end position="338"/>
    </location>
</feature>
<dbReference type="RefSeq" id="XP_062681003.1">
    <property type="nucleotide sequence ID" value="XM_062831058.1"/>
</dbReference>
<evidence type="ECO:0000313" key="3">
    <source>
        <dbReference type="EMBL" id="KAK3343210.1"/>
    </source>
</evidence>
<feature type="compositionally biased region" description="Pro residues" evidence="2">
    <location>
        <begin position="318"/>
        <end position="328"/>
    </location>
</feature>
<dbReference type="Proteomes" id="UP001278500">
    <property type="component" value="Unassembled WGS sequence"/>
</dbReference>
<dbReference type="GeneID" id="87868212"/>
<comment type="caution">
    <text evidence="3">The sequence shown here is derived from an EMBL/GenBank/DDBJ whole genome shotgun (WGS) entry which is preliminary data.</text>
</comment>
<feature type="compositionally biased region" description="Polar residues" evidence="2">
    <location>
        <begin position="275"/>
        <end position="311"/>
    </location>
</feature>
<name>A0AAE0MQX8_9PEZI</name>
<organism evidence="3 4">
    <name type="scientific">Neurospora tetraspora</name>
    <dbReference type="NCBI Taxonomy" id="94610"/>
    <lineage>
        <taxon>Eukaryota</taxon>
        <taxon>Fungi</taxon>
        <taxon>Dikarya</taxon>
        <taxon>Ascomycota</taxon>
        <taxon>Pezizomycotina</taxon>
        <taxon>Sordariomycetes</taxon>
        <taxon>Sordariomycetidae</taxon>
        <taxon>Sordariales</taxon>
        <taxon>Sordariaceae</taxon>
        <taxon>Neurospora</taxon>
    </lineage>
</organism>
<sequence>MAGILESVPTIITTAIAAKGIVEAIVELAQDAKKIGKQMRADALPFRAFGDLIETAQYSIKFRLPQDNSAVISYMRDRQVLDNMEQEAIDLNNDIKEQKDKIRRLQSNFGDQANYALRFYAAHRWKNTRKPKLALLLPRMEQLKSTLQLIIAVIQLEVLSRNGGASQGRSRLDEIEELRQLIGKHIEAIGQLREDFAEQTGMNGERDSATGICYLAYTVAKTGRVPRSEPRIRFDFSQLKERPILSDDTLHWNPPPSNLPAGTPICPHCYRNTGKTNGNASNLGTSTRGTSNRNASNRIPSSRNTSHGSSRQTERDLPPLPQEPPRPQQPAALPPQQEIRVVAPVSDDTSSIYGDHEPQHVVTQPQPKEPELPAPQFNANPERAPEAESTNPGIVIEPPPAQDPLPEQLPEPQPEPEIGPVPKTNSDSGPAEAPPHPPSSFPYNVPDIPLIDGQVPPQSRSPSLYPESDHDLVPDVTSETNGTLLEAPAPWVTRSRRPTAERLPPVITSVEILNHKNQWHSMQVHLDTSLYIPNRHEAGRKEVHYYGIVSLRTLIDELGWPEETLLEDPRFVEIPNGKKFNWNLERHEGVGRVMLTWRVDQSDDEWANAVVPKMTRECIVSREDPCEQGVVLKAMPAAQNA</sequence>
<keyword evidence="1" id="KW-0175">Coiled coil</keyword>
<evidence type="ECO:0000256" key="1">
    <source>
        <dbReference type="SAM" id="Coils"/>
    </source>
</evidence>
<reference evidence="3" key="1">
    <citation type="journal article" date="2023" name="Mol. Phylogenet. Evol.">
        <title>Genome-scale phylogeny and comparative genomics of the fungal order Sordariales.</title>
        <authorList>
            <person name="Hensen N."/>
            <person name="Bonometti L."/>
            <person name="Westerberg I."/>
            <person name="Brannstrom I.O."/>
            <person name="Guillou S."/>
            <person name="Cros-Aarteil S."/>
            <person name="Calhoun S."/>
            <person name="Haridas S."/>
            <person name="Kuo A."/>
            <person name="Mondo S."/>
            <person name="Pangilinan J."/>
            <person name="Riley R."/>
            <person name="LaButti K."/>
            <person name="Andreopoulos B."/>
            <person name="Lipzen A."/>
            <person name="Chen C."/>
            <person name="Yan M."/>
            <person name="Daum C."/>
            <person name="Ng V."/>
            <person name="Clum A."/>
            <person name="Steindorff A."/>
            <person name="Ohm R.A."/>
            <person name="Martin F."/>
            <person name="Silar P."/>
            <person name="Natvig D.O."/>
            <person name="Lalanne C."/>
            <person name="Gautier V."/>
            <person name="Ament-Velasquez S.L."/>
            <person name="Kruys A."/>
            <person name="Hutchinson M.I."/>
            <person name="Powell A.J."/>
            <person name="Barry K."/>
            <person name="Miller A.N."/>
            <person name="Grigoriev I.V."/>
            <person name="Debuchy R."/>
            <person name="Gladieux P."/>
            <person name="Hiltunen Thoren M."/>
            <person name="Johannesson H."/>
        </authorList>
    </citation>
    <scope>NUCLEOTIDE SEQUENCE</scope>
    <source>
        <strain evidence="3">CBS 560.94</strain>
    </source>
</reference>
<accession>A0AAE0MQX8</accession>
<protein>
    <submittedName>
        <fullName evidence="3">Uncharacterized protein</fullName>
    </submittedName>
</protein>
<keyword evidence="4" id="KW-1185">Reference proteome</keyword>
<feature type="compositionally biased region" description="Pro residues" evidence="2">
    <location>
        <begin position="397"/>
        <end position="419"/>
    </location>
</feature>
<proteinExistence type="predicted"/>
<evidence type="ECO:0000256" key="2">
    <source>
        <dbReference type="SAM" id="MobiDB-lite"/>
    </source>
</evidence>
<gene>
    <name evidence="3" type="ORF">B0H65DRAFT_590125</name>
</gene>
<feature type="region of interest" description="Disordered" evidence="2">
    <location>
        <begin position="275"/>
        <end position="474"/>
    </location>
</feature>
<reference evidence="3" key="2">
    <citation type="submission" date="2023-06" db="EMBL/GenBank/DDBJ databases">
        <authorList>
            <consortium name="Lawrence Berkeley National Laboratory"/>
            <person name="Haridas S."/>
            <person name="Hensen N."/>
            <person name="Bonometti L."/>
            <person name="Westerberg I."/>
            <person name="Brannstrom I.O."/>
            <person name="Guillou S."/>
            <person name="Cros-Aarteil S."/>
            <person name="Calhoun S."/>
            <person name="Kuo A."/>
            <person name="Mondo S."/>
            <person name="Pangilinan J."/>
            <person name="Riley R."/>
            <person name="Labutti K."/>
            <person name="Andreopoulos B."/>
            <person name="Lipzen A."/>
            <person name="Chen C."/>
            <person name="Yanf M."/>
            <person name="Daum C."/>
            <person name="Ng V."/>
            <person name="Clum A."/>
            <person name="Steindorff A."/>
            <person name="Ohm R."/>
            <person name="Martin F."/>
            <person name="Silar P."/>
            <person name="Natvig D."/>
            <person name="Lalanne C."/>
            <person name="Gautier V."/>
            <person name="Ament-Velasquez S.L."/>
            <person name="Kruys A."/>
            <person name="Hutchinson M.I."/>
            <person name="Powell A.J."/>
            <person name="Barry K."/>
            <person name="Miller A.N."/>
            <person name="Grigoriev I.V."/>
            <person name="Debuchy R."/>
            <person name="Gladieux P."/>
            <person name="Thoren M.H."/>
            <person name="Johannesson H."/>
        </authorList>
    </citation>
    <scope>NUCLEOTIDE SEQUENCE</scope>
    <source>
        <strain evidence="3">CBS 560.94</strain>
    </source>
</reference>
<dbReference type="EMBL" id="JAUEPP010000005">
    <property type="protein sequence ID" value="KAK3343210.1"/>
    <property type="molecule type" value="Genomic_DNA"/>
</dbReference>
<feature type="coiled-coil region" evidence="1">
    <location>
        <begin position="74"/>
        <end position="108"/>
    </location>
</feature>
<dbReference type="AlphaFoldDB" id="A0AAE0MQX8"/>